<proteinExistence type="predicted"/>
<dbReference type="EMBL" id="JPKZ01000388">
    <property type="protein sequence ID" value="KHN87643.1"/>
    <property type="molecule type" value="Genomic_DNA"/>
</dbReference>
<evidence type="ECO:0000313" key="3">
    <source>
        <dbReference type="Proteomes" id="UP000031036"/>
    </source>
</evidence>
<feature type="compositionally biased region" description="Basic and acidic residues" evidence="1">
    <location>
        <begin position="8"/>
        <end position="30"/>
    </location>
</feature>
<feature type="region of interest" description="Disordered" evidence="1">
    <location>
        <begin position="1"/>
        <end position="30"/>
    </location>
</feature>
<feature type="compositionally biased region" description="Basic and acidic residues" evidence="1">
    <location>
        <begin position="68"/>
        <end position="85"/>
    </location>
</feature>
<accession>A0A0B2W0Y2</accession>
<dbReference type="OMA" id="LRRTMEC"/>
<dbReference type="AlphaFoldDB" id="A0A0B2W0Y2"/>
<evidence type="ECO:0000256" key="1">
    <source>
        <dbReference type="SAM" id="MobiDB-lite"/>
    </source>
</evidence>
<keyword evidence="3" id="KW-1185">Reference proteome</keyword>
<dbReference type="Proteomes" id="UP000031036">
    <property type="component" value="Unassembled WGS sequence"/>
</dbReference>
<reference evidence="2 3" key="1">
    <citation type="submission" date="2014-11" db="EMBL/GenBank/DDBJ databases">
        <title>Genetic blueprint of the zoonotic pathogen Toxocara canis.</title>
        <authorList>
            <person name="Zhu X.-Q."/>
            <person name="Korhonen P.K."/>
            <person name="Cai H."/>
            <person name="Young N.D."/>
            <person name="Nejsum P."/>
            <person name="von Samson-Himmelstjerna G."/>
            <person name="Boag P.R."/>
            <person name="Tan P."/>
            <person name="Li Q."/>
            <person name="Min J."/>
            <person name="Yang Y."/>
            <person name="Wang X."/>
            <person name="Fang X."/>
            <person name="Hall R.S."/>
            <person name="Hofmann A."/>
            <person name="Sternberg P.W."/>
            <person name="Jex A.R."/>
            <person name="Gasser R.B."/>
        </authorList>
    </citation>
    <scope>NUCLEOTIDE SEQUENCE [LARGE SCALE GENOMIC DNA]</scope>
    <source>
        <strain evidence="2">PN_DK_2014</strain>
    </source>
</reference>
<evidence type="ECO:0000313" key="2">
    <source>
        <dbReference type="EMBL" id="KHN87643.1"/>
    </source>
</evidence>
<sequence length="183" mass="21377">MAPTMTESRSRSSFRQEIEETTLEKTRREIRTYTDRPLEIKVVDGKSSFSQDTKQDFFDVTSLQELYSRRDQNTGENVQKREGEKGQNSANEKSSSNQSAFTDIALTRTSFTKDVMKTEILSKQCQNIVNREIGMWIERNMFEMQQINELRKDLLSRSSQVMSLNRELRHILDSLQQNWCGST</sequence>
<name>A0A0B2W0Y2_TOXCA</name>
<organism evidence="2 3">
    <name type="scientific">Toxocara canis</name>
    <name type="common">Canine roundworm</name>
    <dbReference type="NCBI Taxonomy" id="6265"/>
    <lineage>
        <taxon>Eukaryota</taxon>
        <taxon>Metazoa</taxon>
        <taxon>Ecdysozoa</taxon>
        <taxon>Nematoda</taxon>
        <taxon>Chromadorea</taxon>
        <taxon>Rhabditida</taxon>
        <taxon>Spirurina</taxon>
        <taxon>Ascaridomorpha</taxon>
        <taxon>Ascaridoidea</taxon>
        <taxon>Toxocaridae</taxon>
        <taxon>Toxocara</taxon>
    </lineage>
</organism>
<comment type="caution">
    <text evidence="2">The sequence shown here is derived from an EMBL/GenBank/DDBJ whole genome shotgun (WGS) entry which is preliminary data.</text>
</comment>
<feature type="region of interest" description="Disordered" evidence="1">
    <location>
        <begin position="68"/>
        <end position="101"/>
    </location>
</feature>
<protein>
    <submittedName>
        <fullName evidence="2">Uncharacterized protein</fullName>
    </submittedName>
</protein>
<gene>
    <name evidence="2" type="ORF">Tcan_06364</name>
</gene>
<feature type="compositionally biased region" description="Polar residues" evidence="1">
    <location>
        <begin position="86"/>
        <end position="101"/>
    </location>
</feature>